<dbReference type="InterPro" id="IPR006195">
    <property type="entry name" value="aa-tRNA-synth_II"/>
</dbReference>
<feature type="binding site" evidence="8">
    <location>
        <begin position="333"/>
        <end position="334"/>
    </location>
    <ligand>
        <name>ATP</name>
        <dbReference type="ChEBI" id="CHEBI:30616"/>
    </ligand>
</feature>
<dbReference type="NCBIfam" id="NF003211">
    <property type="entry name" value="PRK04173.1"/>
    <property type="match status" value="1"/>
</dbReference>
<dbReference type="InterPro" id="IPR036621">
    <property type="entry name" value="Anticodon-bd_dom_sf"/>
</dbReference>
<dbReference type="HAMAP" id="MF_00253_B">
    <property type="entry name" value="Gly_tRNA_synth_B"/>
    <property type="match status" value="1"/>
</dbReference>
<keyword evidence="11" id="KW-1185">Reference proteome</keyword>
<evidence type="ECO:0000313" key="10">
    <source>
        <dbReference type="EMBL" id="PXA05368.1"/>
    </source>
</evidence>
<dbReference type="GO" id="GO:0070062">
    <property type="term" value="C:extracellular exosome"/>
    <property type="evidence" value="ECO:0007669"/>
    <property type="project" value="UniProtKB-ARBA"/>
</dbReference>
<dbReference type="AlphaFoldDB" id="A0A317ZNB3"/>
<evidence type="ECO:0000259" key="9">
    <source>
        <dbReference type="PROSITE" id="PS50862"/>
    </source>
</evidence>
<dbReference type="NCBIfam" id="TIGR00389">
    <property type="entry name" value="glyS_dimeric"/>
    <property type="match status" value="1"/>
</dbReference>
<dbReference type="GO" id="GO:0005737">
    <property type="term" value="C:cytoplasm"/>
    <property type="evidence" value="ECO:0007669"/>
    <property type="project" value="UniProtKB-SubCell"/>
</dbReference>
<dbReference type="PROSITE" id="PS50862">
    <property type="entry name" value="AA_TRNA_LIGASE_II"/>
    <property type="match status" value="1"/>
</dbReference>
<dbReference type="Pfam" id="PF03129">
    <property type="entry name" value="HGTP_anticodon"/>
    <property type="match status" value="1"/>
</dbReference>
<proteinExistence type="inferred from homology"/>
<dbReference type="GO" id="GO:1990742">
    <property type="term" value="C:microvesicle"/>
    <property type="evidence" value="ECO:0007669"/>
    <property type="project" value="UniProtKB-ARBA"/>
</dbReference>
<feature type="binding site" evidence="8">
    <location>
        <begin position="263"/>
        <end position="267"/>
    </location>
    <ligand>
        <name>substrate</name>
    </ligand>
</feature>
<keyword evidence="2 8" id="KW-0963">Cytoplasm</keyword>
<comment type="catalytic activity">
    <reaction evidence="8">
        <text>tRNA(Gly) + glycine + ATP = glycyl-tRNA(Gly) + AMP + diphosphate</text>
        <dbReference type="Rhea" id="RHEA:16013"/>
        <dbReference type="Rhea" id="RHEA-COMP:9664"/>
        <dbReference type="Rhea" id="RHEA-COMP:9683"/>
        <dbReference type="ChEBI" id="CHEBI:30616"/>
        <dbReference type="ChEBI" id="CHEBI:33019"/>
        <dbReference type="ChEBI" id="CHEBI:57305"/>
        <dbReference type="ChEBI" id="CHEBI:78442"/>
        <dbReference type="ChEBI" id="CHEBI:78522"/>
        <dbReference type="ChEBI" id="CHEBI:456215"/>
        <dbReference type="EC" id="6.1.1.14"/>
    </reaction>
</comment>
<feature type="domain" description="Aminoacyl-transfer RNA synthetases class-II family profile" evidence="9">
    <location>
        <begin position="14"/>
        <end position="423"/>
    </location>
</feature>
<evidence type="ECO:0000256" key="4">
    <source>
        <dbReference type="ARBA" id="ARBA00022741"/>
    </source>
</evidence>
<dbReference type="CDD" id="cd00774">
    <property type="entry name" value="GlyRS-like_core"/>
    <property type="match status" value="1"/>
</dbReference>
<evidence type="ECO:0000256" key="5">
    <source>
        <dbReference type="ARBA" id="ARBA00022840"/>
    </source>
</evidence>
<dbReference type="InterPro" id="IPR027031">
    <property type="entry name" value="Gly-tRNA_synthase/POLG2"/>
</dbReference>
<dbReference type="InParanoid" id="A0A317ZNB3"/>
<dbReference type="SUPFAM" id="SSF52954">
    <property type="entry name" value="Class II aaRS ABD-related"/>
    <property type="match status" value="1"/>
</dbReference>
<keyword evidence="7 8" id="KW-0030">Aminoacyl-tRNA synthetase</keyword>
<dbReference type="RefSeq" id="WP_110129449.1">
    <property type="nucleotide sequence ID" value="NZ_QHJQ01000001.1"/>
</dbReference>
<keyword evidence="6 8" id="KW-0648">Protein biosynthesis</keyword>
<dbReference type="InterPro" id="IPR004154">
    <property type="entry name" value="Anticodon-bd"/>
</dbReference>
<gene>
    <name evidence="8" type="primary">glyQS</name>
    <name evidence="10" type="ORF">DDZ13_00440</name>
</gene>
<evidence type="ECO:0000256" key="2">
    <source>
        <dbReference type="ARBA" id="ARBA00022490"/>
    </source>
</evidence>
<keyword evidence="4 8" id="KW-0547">Nucleotide-binding</keyword>
<evidence type="ECO:0000256" key="3">
    <source>
        <dbReference type="ARBA" id="ARBA00022598"/>
    </source>
</evidence>
<dbReference type="PANTHER" id="PTHR10745:SF8">
    <property type="entry name" value="DNA POLYMERASE SUBUNIT GAMMA-2, MITOCHONDRIAL"/>
    <property type="match status" value="1"/>
</dbReference>
<dbReference type="GO" id="GO:0006426">
    <property type="term" value="P:glycyl-tRNA aminoacylation"/>
    <property type="evidence" value="ECO:0007669"/>
    <property type="project" value="UniProtKB-UniRule"/>
</dbReference>
<feature type="binding site" evidence="8">
    <location>
        <position position="216"/>
    </location>
    <ligand>
        <name>substrate</name>
    </ligand>
</feature>
<dbReference type="CDD" id="cd00858">
    <property type="entry name" value="GlyRS_anticodon"/>
    <property type="match status" value="1"/>
</dbReference>
<feature type="binding site" evidence="8">
    <location>
        <begin position="373"/>
        <end position="377"/>
    </location>
    <ligand>
        <name>substrate</name>
    </ligand>
</feature>
<dbReference type="OrthoDB" id="9760853at2"/>
<evidence type="ECO:0000256" key="8">
    <source>
        <dbReference type="HAMAP-Rule" id="MF_00253"/>
    </source>
</evidence>
<comment type="caution">
    <text evidence="10">The sequence shown here is derived from an EMBL/GenBank/DDBJ whole genome shotgun (WGS) entry which is preliminary data.</text>
</comment>
<dbReference type="InterPro" id="IPR002315">
    <property type="entry name" value="tRNA-synt_gly"/>
</dbReference>
<dbReference type="EMBL" id="QHJQ01000001">
    <property type="protein sequence ID" value="PXA05368.1"/>
    <property type="molecule type" value="Genomic_DNA"/>
</dbReference>
<dbReference type="Gene3D" id="3.30.930.10">
    <property type="entry name" value="Bira Bifunctional Protein, Domain 2"/>
    <property type="match status" value="1"/>
</dbReference>
<evidence type="ECO:0000313" key="11">
    <source>
        <dbReference type="Proteomes" id="UP000247099"/>
    </source>
</evidence>
<dbReference type="FunFam" id="3.40.50.800:FF:000002">
    <property type="entry name" value="Glycine--tRNA ligase"/>
    <property type="match status" value="1"/>
</dbReference>
<comment type="subunit">
    <text evidence="8">Homodimer.</text>
</comment>
<accession>A0A317ZNB3</accession>
<comment type="subcellular location">
    <subcellularLocation>
        <location evidence="8">Cytoplasm</location>
    </subcellularLocation>
</comment>
<dbReference type="PRINTS" id="PR01043">
    <property type="entry name" value="TRNASYNTHGLY"/>
</dbReference>
<dbReference type="GO" id="GO:0015966">
    <property type="term" value="P:diadenosine tetraphosphate biosynthetic process"/>
    <property type="evidence" value="ECO:0007669"/>
    <property type="project" value="UniProtKB-ARBA"/>
</dbReference>
<feature type="binding site" evidence="8">
    <location>
        <position position="105"/>
    </location>
    <ligand>
        <name>substrate</name>
    </ligand>
</feature>
<evidence type="ECO:0000256" key="7">
    <source>
        <dbReference type="ARBA" id="ARBA00023146"/>
    </source>
</evidence>
<comment type="similarity">
    <text evidence="1 8">Belongs to the class-II aminoacyl-tRNA synthetase family.</text>
</comment>
<dbReference type="InterPro" id="IPR045864">
    <property type="entry name" value="aa-tRNA-synth_II/BPL/LPL"/>
</dbReference>
<dbReference type="Pfam" id="PF00587">
    <property type="entry name" value="tRNA-synt_2b"/>
    <property type="match status" value="1"/>
</dbReference>
<dbReference type="Proteomes" id="UP000247099">
    <property type="component" value="Unassembled WGS sequence"/>
</dbReference>
<dbReference type="GO" id="GO:0004820">
    <property type="term" value="F:glycine-tRNA ligase activity"/>
    <property type="evidence" value="ECO:0007669"/>
    <property type="project" value="UniProtKB-UniRule"/>
</dbReference>
<protein>
    <recommendedName>
        <fullName evidence="8">Glycine--tRNA ligase</fullName>
        <ecNumber evidence="8">6.1.1.14</ecNumber>
    </recommendedName>
    <alternativeName>
        <fullName evidence="8">Glycyl-tRNA synthetase</fullName>
        <shortName evidence="8">GlyRS</shortName>
    </alternativeName>
</protein>
<reference evidence="10 11" key="1">
    <citation type="submission" date="2018-05" db="EMBL/GenBank/DDBJ databases">
        <title>Coraliomargarita sinensis sp. nov., isolated from a marine solar saltern.</title>
        <authorList>
            <person name="Zhou L.Y."/>
        </authorList>
    </citation>
    <scope>NUCLEOTIDE SEQUENCE [LARGE SCALE GENOMIC DNA]</scope>
    <source>
        <strain evidence="10 11">WN38</strain>
    </source>
</reference>
<keyword evidence="3 8" id="KW-0436">Ligase</keyword>
<name>A0A317ZNB3_9BACT</name>
<dbReference type="SUPFAM" id="SSF55681">
    <property type="entry name" value="Class II aaRS and biotin synthetases"/>
    <property type="match status" value="1"/>
</dbReference>
<feature type="binding site" evidence="8">
    <location>
        <begin position="248"/>
        <end position="250"/>
    </location>
    <ligand>
        <name>ATP</name>
        <dbReference type="ChEBI" id="CHEBI:30616"/>
    </ligand>
</feature>
<dbReference type="InterPro" id="IPR033731">
    <property type="entry name" value="GlyRS-like_core"/>
</dbReference>
<evidence type="ECO:0000256" key="6">
    <source>
        <dbReference type="ARBA" id="ARBA00022917"/>
    </source>
</evidence>
<dbReference type="EC" id="6.1.1.14" evidence="8"/>
<dbReference type="PANTHER" id="PTHR10745">
    <property type="entry name" value="GLYCYL-TRNA SYNTHETASE/DNA POLYMERASE SUBUNIT GAMMA-2"/>
    <property type="match status" value="1"/>
</dbReference>
<organism evidence="10 11">
    <name type="scientific">Coraliomargarita sinensis</name>
    <dbReference type="NCBI Taxonomy" id="2174842"/>
    <lineage>
        <taxon>Bacteria</taxon>
        <taxon>Pseudomonadati</taxon>
        <taxon>Verrucomicrobiota</taxon>
        <taxon>Opitutia</taxon>
        <taxon>Puniceicoccales</taxon>
        <taxon>Coraliomargaritaceae</taxon>
        <taxon>Coraliomargarita</taxon>
    </lineage>
</organism>
<feature type="binding site" evidence="8">
    <location>
        <begin position="377"/>
        <end position="380"/>
    </location>
    <ligand>
        <name>ATP</name>
        <dbReference type="ChEBI" id="CHEBI:30616"/>
    </ligand>
</feature>
<dbReference type="GO" id="GO:0004081">
    <property type="term" value="F:bis(5'-nucleosyl)-tetraphosphatase (asymmetrical) activity"/>
    <property type="evidence" value="ECO:0007669"/>
    <property type="project" value="UniProtKB-ARBA"/>
</dbReference>
<dbReference type="InterPro" id="IPR002314">
    <property type="entry name" value="aa-tRNA-synt_IIb"/>
</dbReference>
<keyword evidence="5 8" id="KW-0067">ATP-binding</keyword>
<evidence type="ECO:0000256" key="1">
    <source>
        <dbReference type="ARBA" id="ARBA00008226"/>
    </source>
</evidence>
<feature type="binding site" evidence="8">
    <location>
        <begin position="258"/>
        <end position="263"/>
    </location>
    <ligand>
        <name>ATP</name>
        <dbReference type="ChEBI" id="CHEBI:30616"/>
    </ligand>
</feature>
<dbReference type="GO" id="GO:0005524">
    <property type="term" value="F:ATP binding"/>
    <property type="evidence" value="ECO:0007669"/>
    <property type="project" value="UniProtKB-UniRule"/>
</dbReference>
<dbReference type="InterPro" id="IPR022961">
    <property type="entry name" value="Gly_tRNA_ligase_bac"/>
</dbReference>
<sequence length="513" mass="58639">MTAPTASNDSLMEELVGLCKRRGFIFPSSEIYGGYNGFYDYGPLGVELRNNIKNAWWRDFVQRRDDVVGLDSSIIMHPRIWKASGHVDGFSDPMVDCKESKRRYRADQLFSAPVVLDGEPCGYIAYVEGADEASIIKQAKKLRDLLDRKQSKLDEAQLLNSATEFTEVDEVVREKTLGPDAAKIGTLTAPREFKLMFETKVGPLADDSAVAYLRPETAQGIFANYKNVVDTGRVKIPFGIAQIGKAFRNEITPRNFIFRSREFEQMEIEYFIAPEADWKQLHREWLDLCIDWLVSIGLPRESITEDVHPQEKLAFYSQATTDLMFHFPHGEQELWGIACRSDYDLKQHQEHSGKSMEIFDEASKSKFVPHVIEPSLGVDRTLLAVLTAAYCEDEVPNDKGKVETRTLLKFSPRVAPYKAAVFPLLKNKPELVERAEALYKKLQRRWNVFYDASGAIGRRYRRQDEIGTPFGITIDFDTIEKDGTVTLRDRDTCEQRRVSEDELIDFLEEQIEG</sequence>
<comment type="function">
    <text evidence="8">Catalyzes the attachment of glycine to tRNA(Gly).</text>
</comment>
<dbReference type="Gene3D" id="3.40.50.800">
    <property type="entry name" value="Anticodon-binding domain"/>
    <property type="match status" value="1"/>
</dbReference>